<dbReference type="Proteomes" id="UP000091956">
    <property type="component" value="Unassembled WGS sequence"/>
</dbReference>
<dbReference type="EMBL" id="KV460261">
    <property type="protein sequence ID" value="OBT92838.1"/>
    <property type="molecule type" value="Genomic_DNA"/>
</dbReference>
<reference evidence="2" key="2">
    <citation type="journal article" date="2018" name="Nat. Commun.">
        <title>Extreme sensitivity to ultraviolet light in the fungal pathogen causing white-nose syndrome of bats.</title>
        <authorList>
            <person name="Palmer J.M."/>
            <person name="Drees K.P."/>
            <person name="Foster J.T."/>
            <person name="Lindner D.L."/>
        </authorList>
    </citation>
    <scope>NUCLEOTIDE SEQUENCE [LARGE SCALE GENOMIC DNA]</scope>
    <source>
        <strain evidence="2">UAMH 10579</strain>
    </source>
</reference>
<dbReference type="AlphaFoldDB" id="A0A1B8GAI7"/>
<accession>A0A1B8GAI7</accession>
<reference evidence="1 2" key="1">
    <citation type="submission" date="2016-03" db="EMBL/GenBank/DDBJ databases">
        <title>Comparative genomics of Pseudogymnoascus destructans, the fungus causing white-nose syndrome of bats.</title>
        <authorList>
            <person name="Palmer J.M."/>
            <person name="Drees K.P."/>
            <person name="Foster J.T."/>
            <person name="Lindner D.L."/>
        </authorList>
    </citation>
    <scope>NUCLEOTIDE SEQUENCE [LARGE SCALE GENOMIC DNA]</scope>
    <source>
        <strain evidence="1 2">UAMH 10579</strain>
    </source>
</reference>
<dbReference type="GeneID" id="28842493"/>
<name>A0A1B8GAI7_9PEZI</name>
<organism evidence="1 2">
    <name type="scientific">Pseudogymnoascus verrucosus</name>
    <dbReference type="NCBI Taxonomy" id="342668"/>
    <lineage>
        <taxon>Eukaryota</taxon>
        <taxon>Fungi</taxon>
        <taxon>Dikarya</taxon>
        <taxon>Ascomycota</taxon>
        <taxon>Pezizomycotina</taxon>
        <taxon>Leotiomycetes</taxon>
        <taxon>Thelebolales</taxon>
        <taxon>Thelebolaceae</taxon>
        <taxon>Pseudogymnoascus</taxon>
    </lineage>
</organism>
<sequence length="68" mass="7595">MSIAAPVEVFKEGFGNDGGGVMGPVQELAGREVQEETEYRRWLEQKHPKLVCGQEMTNAMAVFELVLR</sequence>
<dbReference type="RefSeq" id="XP_018126571.1">
    <property type="nucleotide sequence ID" value="XM_018278523.1"/>
</dbReference>
<proteinExistence type="predicted"/>
<gene>
    <name evidence="1" type="ORF">VE01_09107</name>
</gene>
<keyword evidence="2" id="KW-1185">Reference proteome</keyword>
<evidence type="ECO:0000313" key="1">
    <source>
        <dbReference type="EMBL" id="OBT92838.1"/>
    </source>
</evidence>
<evidence type="ECO:0000313" key="2">
    <source>
        <dbReference type="Proteomes" id="UP000091956"/>
    </source>
</evidence>
<protein>
    <submittedName>
        <fullName evidence="1">Uncharacterized protein</fullName>
    </submittedName>
</protein>